<reference evidence="2" key="1">
    <citation type="submission" date="2022-12" db="EMBL/GenBank/DDBJ databases">
        <authorList>
            <person name="Krivoruchko A.V."/>
            <person name="Elkin A."/>
        </authorList>
    </citation>
    <scope>NUCLEOTIDE SEQUENCE</scope>
    <source>
        <strain evidence="2">IEGM 1391</strain>
    </source>
</reference>
<protein>
    <submittedName>
        <fullName evidence="2">Serine hydrolase</fullName>
    </submittedName>
</protein>
<dbReference type="GO" id="GO:0016787">
    <property type="term" value="F:hydrolase activity"/>
    <property type="evidence" value="ECO:0007669"/>
    <property type="project" value="UniProtKB-KW"/>
</dbReference>
<gene>
    <name evidence="2" type="ORF">O4220_06850</name>
</gene>
<name>A0ABT4MB81_9NOCA</name>
<keyword evidence="3" id="KW-1185">Reference proteome</keyword>
<dbReference type="InterPro" id="IPR012338">
    <property type="entry name" value="Beta-lactam/transpept-like"/>
</dbReference>
<accession>A0ABT4MB81</accession>
<dbReference type="Gene3D" id="3.40.710.10">
    <property type="entry name" value="DD-peptidase/beta-lactamase superfamily"/>
    <property type="match status" value="1"/>
</dbReference>
<dbReference type="PANTHER" id="PTHR43283">
    <property type="entry name" value="BETA-LACTAMASE-RELATED"/>
    <property type="match status" value="1"/>
</dbReference>
<dbReference type="InterPro" id="IPR001466">
    <property type="entry name" value="Beta-lactam-related"/>
</dbReference>
<dbReference type="Pfam" id="PF00144">
    <property type="entry name" value="Beta-lactamase"/>
    <property type="match status" value="1"/>
</dbReference>
<comment type="caution">
    <text evidence="2">The sequence shown here is derived from an EMBL/GenBank/DDBJ whole genome shotgun (WGS) entry which is preliminary data.</text>
</comment>
<dbReference type="Proteomes" id="UP001081071">
    <property type="component" value="Unassembled WGS sequence"/>
</dbReference>
<dbReference type="InterPro" id="IPR050789">
    <property type="entry name" value="Diverse_Enzym_Activities"/>
</dbReference>
<dbReference type="SUPFAM" id="SSF56601">
    <property type="entry name" value="beta-lactamase/transpeptidase-like"/>
    <property type="match status" value="1"/>
</dbReference>
<proteinExistence type="predicted"/>
<evidence type="ECO:0000313" key="3">
    <source>
        <dbReference type="Proteomes" id="UP001081071"/>
    </source>
</evidence>
<dbReference type="PANTHER" id="PTHR43283:SF3">
    <property type="entry name" value="BETA-LACTAMASE FAMILY PROTEIN (AFU_ORTHOLOGUE AFUA_5G07500)"/>
    <property type="match status" value="1"/>
</dbReference>
<evidence type="ECO:0000313" key="2">
    <source>
        <dbReference type="EMBL" id="MCZ4518231.1"/>
    </source>
</evidence>
<dbReference type="EMBL" id="JAPWIJ010000002">
    <property type="protein sequence ID" value="MCZ4518231.1"/>
    <property type="molecule type" value="Genomic_DNA"/>
</dbReference>
<evidence type="ECO:0000259" key="1">
    <source>
        <dbReference type="Pfam" id="PF00144"/>
    </source>
</evidence>
<sequence length="365" mass="39165">MSGTLRELLTRHTDAGLMPGAVALLGGPDTEPVAVGSSAVGGPPMTVDAIVRIQSMTKIVTSVAALRLVEAGRLTLDDDVVPWLPELAGRPVLTRPDAALDDTVPQGRPITLRHLLTNTSGYGIQMGDTPLARAMRDNDTEAGPAPSPLGADEWLARMADLPLAFPPGTGWRYHHGFAILGILVSRIVGRSLQDHLRDDLFKPLDMPDTGLWVPTDRCHRLTAAYRFEDGSLIETEPAAGGPYAGPPPVDVSHGELVSTVTDFHRFLRAIATLVSTEHSELMTHDQVPASIKTDESFFPGFWSGTGWGFGVSVVTEGDHLGRYGWSGGQGTDFFVDPDGTIGILLTQTELCEATFALLSEFQKLR</sequence>
<keyword evidence="2" id="KW-0378">Hydrolase</keyword>
<feature type="domain" description="Beta-lactamase-related" evidence="1">
    <location>
        <begin position="10"/>
        <end position="345"/>
    </location>
</feature>
<organism evidence="2 3">
    <name type="scientific">Rhodococcus ruber</name>
    <dbReference type="NCBI Taxonomy" id="1830"/>
    <lineage>
        <taxon>Bacteria</taxon>
        <taxon>Bacillati</taxon>
        <taxon>Actinomycetota</taxon>
        <taxon>Actinomycetes</taxon>
        <taxon>Mycobacteriales</taxon>
        <taxon>Nocardiaceae</taxon>
        <taxon>Rhodococcus</taxon>
    </lineage>
</organism>
<dbReference type="RefSeq" id="WP_269602920.1">
    <property type="nucleotide sequence ID" value="NZ_JAPWIJ010000002.1"/>
</dbReference>